<dbReference type="InterPro" id="IPR013249">
    <property type="entry name" value="RNA_pol_sigma70_r4_t2"/>
</dbReference>
<evidence type="ECO:0000313" key="9">
    <source>
        <dbReference type="Proteomes" id="UP001374893"/>
    </source>
</evidence>
<dbReference type="InterPro" id="IPR013324">
    <property type="entry name" value="RNA_pol_sigma_r3/r4-like"/>
</dbReference>
<evidence type="ECO:0000256" key="4">
    <source>
        <dbReference type="ARBA" id="ARBA00023125"/>
    </source>
</evidence>
<keyword evidence="3" id="KW-0731">Sigma factor</keyword>
<evidence type="ECO:0000256" key="3">
    <source>
        <dbReference type="ARBA" id="ARBA00023082"/>
    </source>
</evidence>
<evidence type="ECO:0000313" key="8">
    <source>
        <dbReference type="EMBL" id="BCX50110.1"/>
    </source>
</evidence>
<evidence type="ECO:0000256" key="5">
    <source>
        <dbReference type="ARBA" id="ARBA00023163"/>
    </source>
</evidence>
<evidence type="ECO:0000259" key="6">
    <source>
        <dbReference type="Pfam" id="PF04542"/>
    </source>
</evidence>
<dbReference type="InterPro" id="IPR013325">
    <property type="entry name" value="RNA_pol_sigma_r2"/>
</dbReference>
<dbReference type="EMBL" id="AP024702">
    <property type="protein sequence ID" value="BCX50110.1"/>
    <property type="molecule type" value="Genomic_DNA"/>
</dbReference>
<evidence type="ECO:0000259" key="7">
    <source>
        <dbReference type="Pfam" id="PF08281"/>
    </source>
</evidence>
<dbReference type="NCBIfam" id="TIGR02937">
    <property type="entry name" value="sigma70-ECF"/>
    <property type="match status" value="1"/>
</dbReference>
<accession>A0ABN6H8V7</accession>
<feature type="domain" description="RNA polymerase sigma factor 70 region 4 type 2" evidence="7">
    <location>
        <begin position="125"/>
        <end position="174"/>
    </location>
</feature>
<dbReference type="InterPro" id="IPR014284">
    <property type="entry name" value="RNA_pol_sigma-70_dom"/>
</dbReference>
<proteinExistence type="inferred from homology"/>
<keyword evidence="5" id="KW-0804">Transcription</keyword>
<dbReference type="Gene3D" id="1.10.10.10">
    <property type="entry name" value="Winged helix-like DNA-binding domain superfamily/Winged helix DNA-binding domain"/>
    <property type="match status" value="1"/>
</dbReference>
<keyword evidence="4" id="KW-0238">DNA-binding</keyword>
<evidence type="ECO:0000256" key="2">
    <source>
        <dbReference type="ARBA" id="ARBA00023015"/>
    </source>
</evidence>
<organism evidence="8 9">
    <name type="scientific">Haloferula helveola</name>
    <dbReference type="NCBI Taxonomy" id="490095"/>
    <lineage>
        <taxon>Bacteria</taxon>
        <taxon>Pseudomonadati</taxon>
        <taxon>Verrucomicrobiota</taxon>
        <taxon>Verrucomicrobiia</taxon>
        <taxon>Verrucomicrobiales</taxon>
        <taxon>Verrucomicrobiaceae</taxon>
        <taxon>Haloferula</taxon>
    </lineage>
</organism>
<dbReference type="SUPFAM" id="SSF88659">
    <property type="entry name" value="Sigma3 and sigma4 domains of RNA polymerase sigma factors"/>
    <property type="match status" value="1"/>
</dbReference>
<comment type="similarity">
    <text evidence="1">Belongs to the sigma-70 factor family. ECF subfamily.</text>
</comment>
<reference evidence="8 9" key="1">
    <citation type="submission" date="2021-06" db="EMBL/GenBank/DDBJ databases">
        <title>Complete genome of Haloferula helveola possessing various polysaccharide degrading enzymes.</title>
        <authorList>
            <person name="Takami H."/>
            <person name="Huang C."/>
            <person name="Hamasaki K."/>
        </authorList>
    </citation>
    <scope>NUCLEOTIDE SEQUENCE [LARGE SCALE GENOMIC DNA]</scope>
    <source>
        <strain evidence="8 9">CN-1</strain>
    </source>
</reference>
<dbReference type="InterPro" id="IPR007627">
    <property type="entry name" value="RNA_pol_sigma70_r2"/>
</dbReference>
<sequence>MKPARQPRSSKAKPATVVTLGPMNPEKPTLRGIFEAEEGPLLRFAYGILGRREVAEDIVQDAFVRLHEHWDEVANPRAWLFRTVRNLSLNHLRDHKRERVTDEPPEWDNTGGPEQQLARMEAMGAVRLLLAELPDEEQALIRLKYHEGLKYEQISTRTGLSVGNVGYKLHHLLKGLSMSLRRMGIEGSEG</sequence>
<protein>
    <submittedName>
        <fullName evidence="8">RNA polymerase sigma factor SigL</fullName>
    </submittedName>
</protein>
<dbReference type="SUPFAM" id="SSF88946">
    <property type="entry name" value="Sigma2 domain of RNA polymerase sigma factors"/>
    <property type="match status" value="1"/>
</dbReference>
<evidence type="ECO:0000256" key="1">
    <source>
        <dbReference type="ARBA" id="ARBA00010641"/>
    </source>
</evidence>
<dbReference type="InterPro" id="IPR039425">
    <property type="entry name" value="RNA_pol_sigma-70-like"/>
</dbReference>
<dbReference type="Pfam" id="PF08281">
    <property type="entry name" value="Sigma70_r4_2"/>
    <property type="match status" value="1"/>
</dbReference>
<dbReference type="Gene3D" id="1.10.1740.10">
    <property type="match status" value="1"/>
</dbReference>
<dbReference type="Pfam" id="PF04542">
    <property type="entry name" value="Sigma70_r2"/>
    <property type="match status" value="1"/>
</dbReference>
<name>A0ABN6H8V7_9BACT</name>
<dbReference type="InterPro" id="IPR036388">
    <property type="entry name" value="WH-like_DNA-bd_sf"/>
</dbReference>
<dbReference type="PANTHER" id="PTHR43133">
    <property type="entry name" value="RNA POLYMERASE ECF-TYPE SIGMA FACTO"/>
    <property type="match status" value="1"/>
</dbReference>
<keyword evidence="9" id="KW-1185">Reference proteome</keyword>
<gene>
    <name evidence="8" type="ORF">HAHE_40180</name>
</gene>
<feature type="domain" description="RNA polymerase sigma-70 region 2" evidence="6">
    <location>
        <begin position="34"/>
        <end position="97"/>
    </location>
</feature>
<keyword evidence="2" id="KW-0805">Transcription regulation</keyword>
<dbReference type="Proteomes" id="UP001374893">
    <property type="component" value="Chromosome"/>
</dbReference>
<dbReference type="PANTHER" id="PTHR43133:SF8">
    <property type="entry name" value="RNA POLYMERASE SIGMA FACTOR HI_1459-RELATED"/>
    <property type="match status" value="1"/>
</dbReference>